<gene>
    <name evidence="2" type="ORF">BDU57DRAFT_510974</name>
</gene>
<keyword evidence="1" id="KW-0812">Transmembrane</keyword>
<evidence type="ECO:0000256" key="1">
    <source>
        <dbReference type="SAM" id="Phobius"/>
    </source>
</evidence>
<dbReference type="AlphaFoldDB" id="A0A6A5R4H7"/>
<reference evidence="2" key="1">
    <citation type="journal article" date="2020" name="Stud. Mycol.">
        <title>101 Dothideomycetes genomes: a test case for predicting lifestyles and emergence of pathogens.</title>
        <authorList>
            <person name="Haridas S."/>
            <person name="Albert R."/>
            <person name="Binder M."/>
            <person name="Bloem J."/>
            <person name="Labutti K."/>
            <person name="Salamov A."/>
            <person name="Andreopoulos B."/>
            <person name="Baker S."/>
            <person name="Barry K."/>
            <person name="Bills G."/>
            <person name="Bluhm B."/>
            <person name="Cannon C."/>
            <person name="Castanera R."/>
            <person name="Culley D."/>
            <person name="Daum C."/>
            <person name="Ezra D."/>
            <person name="Gonzalez J."/>
            <person name="Henrissat B."/>
            <person name="Kuo A."/>
            <person name="Liang C."/>
            <person name="Lipzen A."/>
            <person name="Lutzoni F."/>
            <person name="Magnuson J."/>
            <person name="Mondo S."/>
            <person name="Nolan M."/>
            <person name="Ohm R."/>
            <person name="Pangilinan J."/>
            <person name="Park H.-J."/>
            <person name="Ramirez L."/>
            <person name="Alfaro M."/>
            <person name="Sun H."/>
            <person name="Tritt A."/>
            <person name="Yoshinaga Y."/>
            <person name="Zwiers L.-H."/>
            <person name="Turgeon B."/>
            <person name="Goodwin S."/>
            <person name="Spatafora J."/>
            <person name="Crous P."/>
            <person name="Grigoriev I."/>
        </authorList>
    </citation>
    <scope>NUCLEOTIDE SEQUENCE</scope>
    <source>
        <strain evidence="2">HMLAC05119</strain>
    </source>
</reference>
<keyword evidence="1" id="KW-1133">Transmembrane helix</keyword>
<evidence type="ECO:0000313" key="2">
    <source>
        <dbReference type="EMBL" id="KAF1921924.1"/>
    </source>
</evidence>
<dbReference type="Proteomes" id="UP000800096">
    <property type="component" value="Unassembled WGS sequence"/>
</dbReference>
<keyword evidence="3" id="KW-1185">Reference proteome</keyword>
<keyword evidence="1" id="KW-0472">Membrane</keyword>
<accession>A0A6A5R4H7</accession>
<proteinExistence type="predicted"/>
<evidence type="ECO:0000313" key="3">
    <source>
        <dbReference type="Proteomes" id="UP000800096"/>
    </source>
</evidence>
<organism evidence="2 3">
    <name type="scientific">Ampelomyces quisqualis</name>
    <name type="common">Powdery mildew agent</name>
    <dbReference type="NCBI Taxonomy" id="50730"/>
    <lineage>
        <taxon>Eukaryota</taxon>
        <taxon>Fungi</taxon>
        <taxon>Dikarya</taxon>
        <taxon>Ascomycota</taxon>
        <taxon>Pezizomycotina</taxon>
        <taxon>Dothideomycetes</taxon>
        <taxon>Pleosporomycetidae</taxon>
        <taxon>Pleosporales</taxon>
        <taxon>Pleosporineae</taxon>
        <taxon>Phaeosphaeriaceae</taxon>
        <taxon>Ampelomyces</taxon>
    </lineage>
</organism>
<dbReference type="EMBL" id="ML979132">
    <property type="protein sequence ID" value="KAF1921924.1"/>
    <property type="molecule type" value="Genomic_DNA"/>
</dbReference>
<feature type="transmembrane region" description="Helical" evidence="1">
    <location>
        <begin position="26"/>
        <end position="48"/>
    </location>
</feature>
<protein>
    <submittedName>
        <fullName evidence="2">Uncharacterized protein</fullName>
    </submittedName>
</protein>
<sequence length="109" mass="12488">MTCMTGMFESGIPPRITTDFWLMDRWAVTVTVLVTVTGVHGLIFAVFLPFSVRTYFDDDEVKQGLDGEHDLLDKTLLLLEHQQKETSKEQQELDVVKLLHVLPVTNLVW</sequence>
<name>A0A6A5R4H7_AMPQU</name>